<gene>
    <name evidence="8 10" type="primary">rpsT</name>
    <name evidence="10" type="ORF">IAC52_03620</name>
</gene>
<keyword evidence="5 8" id="KW-0689">Ribosomal protein</keyword>
<dbReference type="Pfam" id="PF01649">
    <property type="entry name" value="Ribosomal_S20p"/>
    <property type="match status" value="1"/>
</dbReference>
<evidence type="ECO:0000256" key="4">
    <source>
        <dbReference type="ARBA" id="ARBA00022884"/>
    </source>
</evidence>
<dbReference type="SUPFAM" id="SSF46992">
    <property type="entry name" value="Ribosomal protein S20"/>
    <property type="match status" value="1"/>
</dbReference>
<comment type="similarity">
    <text evidence="2 8">Belongs to the bacterial ribosomal protein bS20 family.</text>
</comment>
<evidence type="ECO:0000256" key="3">
    <source>
        <dbReference type="ARBA" id="ARBA00022730"/>
    </source>
</evidence>
<evidence type="ECO:0000256" key="7">
    <source>
        <dbReference type="ARBA" id="ARBA00035136"/>
    </source>
</evidence>
<evidence type="ECO:0000256" key="6">
    <source>
        <dbReference type="ARBA" id="ARBA00023274"/>
    </source>
</evidence>
<dbReference type="Proteomes" id="UP000824070">
    <property type="component" value="Unassembled WGS sequence"/>
</dbReference>
<protein>
    <recommendedName>
        <fullName evidence="7 8">Small ribosomal subunit protein bS20</fullName>
    </recommendedName>
</protein>
<evidence type="ECO:0000256" key="2">
    <source>
        <dbReference type="ARBA" id="ARBA00007634"/>
    </source>
</evidence>
<dbReference type="GO" id="GO:0070181">
    <property type="term" value="F:small ribosomal subunit rRNA binding"/>
    <property type="evidence" value="ECO:0007669"/>
    <property type="project" value="TreeGrafter"/>
</dbReference>
<evidence type="ECO:0000313" key="10">
    <source>
        <dbReference type="EMBL" id="HIU45368.1"/>
    </source>
</evidence>
<dbReference type="PANTHER" id="PTHR33398">
    <property type="entry name" value="30S RIBOSOMAL PROTEIN S20"/>
    <property type="match status" value="1"/>
</dbReference>
<feature type="region of interest" description="Disordered" evidence="9">
    <location>
        <begin position="1"/>
        <end position="23"/>
    </location>
</feature>
<reference evidence="10" key="2">
    <citation type="journal article" date="2021" name="PeerJ">
        <title>Extensive microbial diversity within the chicken gut microbiome revealed by metagenomics and culture.</title>
        <authorList>
            <person name="Gilroy R."/>
            <person name="Ravi A."/>
            <person name="Getino M."/>
            <person name="Pursley I."/>
            <person name="Horton D.L."/>
            <person name="Alikhan N.F."/>
            <person name="Baker D."/>
            <person name="Gharbi K."/>
            <person name="Hall N."/>
            <person name="Watson M."/>
            <person name="Adriaenssens E.M."/>
            <person name="Foster-Nyarko E."/>
            <person name="Jarju S."/>
            <person name="Secka A."/>
            <person name="Antonio M."/>
            <person name="Oren A."/>
            <person name="Chaudhuri R.R."/>
            <person name="La Ragione R."/>
            <person name="Hildebrand F."/>
            <person name="Pallen M.J."/>
        </authorList>
    </citation>
    <scope>NUCLEOTIDE SEQUENCE</scope>
    <source>
        <strain evidence="10">ChiGjej1B1-22543</strain>
    </source>
</reference>
<feature type="compositionally biased region" description="Polar residues" evidence="9">
    <location>
        <begin position="14"/>
        <end position="23"/>
    </location>
</feature>
<dbReference type="PANTHER" id="PTHR33398:SF1">
    <property type="entry name" value="SMALL RIBOSOMAL SUBUNIT PROTEIN BS20C"/>
    <property type="match status" value="1"/>
</dbReference>
<dbReference type="InterPro" id="IPR036510">
    <property type="entry name" value="Ribosomal_bS20_sf"/>
</dbReference>
<dbReference type="NCBIfam" id="TIGR00029">
    <property type="entry name" value="S20"/>
    <property type="match status" value="1"/>
</dbReference>
<dbReference type="GO" id="GO:0015935">
    <property type="term" value="C:small ribosomal subunit"/>
    <property type="evidence" value="ECO:0007669"/>
    <property type="project" value="TreeGrafter"/>
</dbReference>
<dbReference type="Gene3D" id="1.20.58.110">
    <property type="entry name" value="Ribosomal protein S20"/>
    <property type="match status" value="1"/>
</dbReference>
<dbReference type="GO" id="GO:0006412">
    <property type="term" value="P:translation"/>
    <property type="evidence" value="ECO:0007669"/>
    <property type="project" value="UniProtKB-UniRule"/>
</dbReference>
<reference evidence="10" key="1">
    <citation type="submission" date="2020-10" db="EMBL/GenBank/DDBJ databases">
        <authorList>
            <person name="Gilroy R."/>
        </authorList>
    </citation>
    <scope>NUCLEOTIDE SEQUENCE</scope>
    <source>
        <strain evidence="10">ChiGjej1B1-22543</strain>
    </source>
</reference>
<evidence type="ECO:0000313" key="11">
    <source>
        <dbReference type="Proteomes" id="UP000824070"/>
    </source>
</evidence>
<proteinExistence type="inferred from homology"/>
<evidence type="ECO:0000256" key="1">
    <source>
        <dbReference type="ARBA" id="ARBA00003134"/>
    </source>
</evidence>
<comment type="function">
    <text evidence="1 8">Binds directly to 16S ribosomal RNA.</text>
</comment>
<dbReference type="AlphaFoldDB" id="A0A9D1S3Q9"/>
<keyword evidence="4 8" id="KW-0694">RNA-binding</keyword>
<evidence type="ECO:0000256" key="9">
    <source>
        <dbReference type="SAM" id="MobiDB-lite"/>
    </source>
</evidence>
<dbReference type="FunFam" id="1.20.58.110:FF:000001">
    <property type="entry name" value="30S ribosomal protein S20"/>
    <property type="match status" value="1"/>
</dbReference>
<evidence type="ECO:0000256" key="5">
    <source>
        <dbReference type="ARBA" id="ARBA00022980"/>
    </source>
</evidence>
<keyword evidence="3 8" id="KW-0699">rRNA-binding</keyword>
<dbReference type="GO" id="GO:0003735">
    <property type="term" value="F:structural constituent of ribosome"/>
    <property type="evidence" value="ECO:0007669"/>
    <property type="project" value="InterPro"/>
</dbReference>
<sequence length="86" mass="9420">MPNIKSQIKRDQTNELARQRNASFKSEVRTAIKKVETLAAEGKKEEAKAALPEAISLLDKIAAAGVIKQNNADRKKAHLEKIVAAL</sequence>
<accession>A0A9D1S3Q9</accession>
<evidence type="ECO:0000256" key="8">
    <source>
        <dbReference type="HAMAP-Rule" id="MF_00500"/>
    </source>
</evidence>
<dbReference type="HAMAP" id="MF_00500">
    <property type="entry name" value="Ribosomal_bS20"/>
    <property type="match status" value="1"/>
</dbReference>
<organism evidence="10 11">
    <name type="scientific">Candidatus Alloenteromonas pullicola</name>
    <dbReference type="NCBI Taxonomy" id="2840784"/>
    <lineage>
        <taxon>Bacteria</taxon>
        <taxon>Bacillati</taxon>
        <taxon>Bacillota</taxon>
        <taxon>Bacillota incertae sedis</taxon>
        <taxon>Candidatus Alloenteromonas</taxon>
    </lineage>
</organism>
<dbReference type="EMBL" id="DVMV01000025">
    <property type="protein sequence ID" value="HIU45368.1"/>
    <property type="molecule type" value="Genomic_DNA"/>
</dbReference>
<keyword evidence="6 8" id="KW-0687">Ribonucleoprotein</keyword>
<dbReference type="GO" id="GO:0005829">
    <property type="term" value="C:cytosol"/>
    <property type="evidence" value="ECO:0007669"/>
    <property type="project" value="TreeGrafter"/>
</dbReference>
<dbReference type="InterPro" id="IPR002583">
    <property type="entry name" value="Ribosomal_bS20"/>
</dbReference>
<comment type="caution">
    <text evidence="10">The sequence shown here is derived from an EMBL/GenBank/DDBJ whole genome shotgun (WGS) entry which is preliminary data.</text>
</comment>
<name>A0A9D1S3Q9_9FIRM</name>